<dbReference type="GO" id="GO:0005634">
    <property type="term" value="C:nucleus"/>
    <property type="evidence" value="ECO:0007669"/>
    <property type="project" value="TreeGrafter"/>
</dbReference>
<reference evidence="2" key="1">
    <citation type="submission" date="2019-08" db="EMBL/GenBank/DDBJ databases">
        <authorList>
            <person name="Kucharzyk K."/>
            <person name="Murdoch R.W."/>
            <person name="Higgins S."/>
            <person name="Loffler F."/>
        </authorList>
    </citation>
    <scope>NUCLEOTIDE SEQUENCE</scope>
</reference>
<comment type="caution">
    <text evidence="2">The sequence shown here is derived from an EMBL/GenBank/DDBJ whole genome shotgun (WGS) entry which is preliminary data.</text>
</comment>
<protein>
    <submittedName>
        <fullName evidence="2">Thiol-disulfide oxidoreductase ResA</fullName>
    </submittedName>
</protein>
<dbReference type="InterPro" id="IPR025380">
    <property type="entry name" value="DUF4369"/>
</dbReference>
<dbReference type="SUPFAM" id="SSF52833">
    <property type="entry name" value="Thioredoxin-like"/>
    <property type="match status" value="1"/>
</dbReference>
<dbReference type="GO" id="GO:0004791">
    <property type="term" value="F:thioredoxin-disulfide reductase (NADPH) activity"/>
    <property type="evidence" value="ECO:0007669"/>
    <property type="project" value="TreeGrafter"/>
</dbReference>
<dbReference type="PANTHER" id="PTHR46472:SF1">
    <property type="entry name" value="NUCLEOREDOXIN"/>
    <property type="match status" value="1"/>
</dbReference>
<dbReference type="PANTHER" id="PTHR46472">
    <property type="entry name" value="NUCLEOREDOXIN"/>
    <property type="match status" value="1"/>
</dbReference>
<dbReference type="Pfam" id="PF14289">
    <property type="entry name" value="DUF4369"/>
    <property type="match status" value="1"/>
</dbReference>
<dbReference type="AlphaFoldDB" id="A0A644VZR0"/>
<evidence type="ECO:0000313" key="2">
    <source>
        <dbReference type="EMBL" id="MPL95793.1"/>
    </source>
</evidence>
<evidence type="ECO:0000259" key="1">
    <source>
        <dbReference type="PROSITE" id="PS51352"/>
    </source>
</evidence>
<dbReference type="InterPro" id="IPR036249">
    <property type="entry name" value="Thioredoxin-like_sf"/>
</dbReference>
<sequence>MIYLEHNGLAKNTLLDSTRVKDDGRFRFRAKSPVYPDFYRLKVGSKQIHFAVDSTETIGITASYDNFSTDYTITGSESNTDIQLLRKSAAEIQRKANQIIRGMNDAEREKLVSELLSLIEKHKEMARPIILKNPRSTAAYFAVFQKINDSYIFSPYVKEDRPYCAAVATSYNTYMPDYDRSKNLYALVMDAIKTERQARRQANWKEIAENAATGFIDIELPDNKNTNRKLSDLTGKVILLDFSAFESRESVQYTFALREIYNKYASRGFEIYQVSLDRSKMLWENAVENLPWICVRATNGPNTVYATTYNVTSIPSYFLIDRQGDIVGRDMNLQTLEKEIEKRL</sequence>
<dbReference type="PROSITE" id="PS51352">
    <property type="entry name" value="THIOREDOXIN_2"/>
    <property type="match status" value="1"/>
</dbReference>
<feature type="domain" description="Thioredoxin" evidence="1">
    <location>
        <begin position="209"/>
        <end position="344"/>
    </location>
</feature>
<dbReference type="Pfam" id="PF13905">
    <property type="entry name" value="Thioredoxin_8"/>
    <property type="match status" value="1"/>
</dbReference>
<organism evidence="2">
    <name type="scientific">bioreactor metagenome</name>
    <dbReference type="NCBI Taxonomy" id="1076179"/>
    <lineage>
        <taxon>unclassified sequences</taxon>
        <taxon>metagenomes</taxon>
        <taxon>ecological metagenomes</taxon>
    </lineage>
</organism>
<dbReference type="GO" id="GO:0031397">
    <property type="term" value="P:negative regulation of protein ubiquitination"/>
    <property type="evidence" value="ECO:0007669"/>
    <property type="project" value="TreeGrafter"/>
</dbReference>
<name>A0A644VZR0_9ZZZZ</name>
<proteinExistence type="predicted"/>
<dbReference type="Gene3D" id="3.40.30.10">
    <property type="entry name" value="Glutaredoxin"/>
    <property type="match status" value="1"/>
</dbReference>
<gene>
    <name evidence="2" type="primary">resA_39</name>
    <name evidence="2" type="ORF">SDC9_41965</name>
</gene>
<dbReference type="EMBL" id="VSSQ01000482">
    <property type="protein sequence ID" value="MPL95793.1"/>
    <property type="molecule type" value="Genomic_DNA"/>
</dbReference>
<dbReference type="InterPro" id="IPR013766">
    <property type="entry name" value="Thioredoxin_domain"/>
</dbReference>
<dbReference type="InterPro" id="IPR012336">
    <property type="entry name" value="Thioredoxin-like_fold"/>
</dbReference>
<dbReference type="GO" id="GO:0030178">
    <property type="term" value="P:negative regulation of Wnt signaling pathway"/>
    <property type="evidence" value="ECO:0007669"/>
    <property type="project" value="TreeGrafter"/>
</dbReference>
<accession>A0A644VZR0</accession>